<reference evidence="2 3" key="1">
    <citation type="journal article" date="2020" name="ISME J.">
        <title>Uncovering the hidden diversity of litter-decomposition mechanisms in mushroom-forming fungi.</title>
        <authorList>
            <person name="Floudas D."/>
            <person name="Bentzer J."/>
            <person name="Ahren D."/>
            <person name="Johansson T."/>
            <person name="Persson P."/>
            <person name="Tunlid A."/>
        </authorList>
    </citation>
    <scope>NUCLEOTIDE SEQUENCE [LARGE SCALE GENOMIC DNA]</scope>
    <source>
        <strain evidence="2 3">CBS 175.51</strain>
    </source>
</reference>
<organism evidence="2 3">
    <name type="scientific">Ephemerocybe angulata</name>
    <dbReference type="NCBI Taxonomy" id="980116"/>
    <lineage>
        <taxon>Eukaryota</taxon>
        <taxon>Fungi</taxon>
        <taxon>Dikarya</taxon>
        <taxon>Basidiomycota</taxon>
        <taxon>Agaricomycotina</taxon>
        <taxon>Agaricomycetes</taxon>
        <taxon>Agaricomycetidae</taxon>
        <taxon>Agaricales</taxon>
        <taxon>Agaricineae</taxon>
        <taxon>Psathyrellaceae</taxon>
        <taxon>Ephemerocybe</taxon>
    </lineage>
</organism>
<dbReference type="EMBL" id="JAACJK010000170">
    <property type="protein sequence ID" value="KAF5320264.1"/>
    <property type="molecule type" value="Genomic_DNA"/>
</dbReference>
<feature type="compositionally biased region" description="Basic and acidic residues" evidence="1">
    <location>
        <begin position="41"/>
        <end position="59"/>
    </location>
</feature>
<evidence type="ECO:0000313" key="2">
    <source>
        <dbReference type="EMBL" id="KAF5320264.1"/>
    </source>
</evidence>
<sequence>MASSSISAHSHRRHSNRCPTHQRRSEMNKTSSFASKYHGQQIEHTDTTRAQHQHDEPRTKLTTHRCVKREPEVWRQRNSARGNRRFTQIEAQHEMGRPVVGQKRRSLCLDAVITSAAARGKFKYAAKPVRRQDDLSHKVATDRCVERVARGLFTSLAIADKKTTILTTTAHAAVDITRAR</sequence>
<evidence type="ECO:0000256" key="1">
    <source>
        <dbReference type="SAM" id="MobiDB-lite"/>
    </source>
</evidence>
<dbReference type="Proteomes" id="UP000541558">
    <property type="component" value="Unassembled WGS sequence"/>
</dbReference>
<protein>
    <submittedName>
        <fullName evidence="2">Uncharacterized protein</fullName>
    </submittedName>
</protein>
<comment type="caution">
    <text evidence="2">The sequence shown here is derived from an EMBL/GenBank/DDBJ whole genome shotgun (WGS) entry which is preliminary data.</text>
</comment>
<keyword evidence="3" id="KW-1185">Reference proteome</keyword>
<dbReference type="AlphaFoldDB" id="A0A8H5F1J0"/>
<name>A0A8H5F1J0_9AGAR</name>
<feature type="region of interest" description="Disordered" evidence="1">
    <location>
        <begin position="1"/>
        <end position="64"/>
    </location>
</feature>
<feature type="compositionally biased region" description="Basic residues" evidence="1">
    <location>
        <begin position="9"/>
        <end position="22"/>
    </location>
</feature>
<gene>
    <name evidence="2" type="ORF">D9611_011391</name>
</gene>
<accession>A0A8H5F1J0</accession>
<evidence type="ECO:0000313" key="3">
    <source>
        <dbReference type="Proteomes" id="UP000541558"/>
    </source>
</evidence>
<proteinExistence type="predicted"/>